<evidence type="ECO:0000256" key="6">
    <source>
        <dbReference type="SAM" id="Phobius"/>
    </source>
</evidence>
<evidence type="ECO:0000259" key="7">
    <source>
        <dbReference type="Pfam" id="PF04138"/>
    </source>
</evidence>
<evidence type="ECO:0000256" key="1">
    <source>
        <dbReference type="ARBA" id="ARBA00004141"/>
    </source>
</evidence>
<feature type="domain" description="GtrA/DPMS transmembrane" evidence="7">
    <location>
        <begin position="18"/>
        <end position="144"/>
    </location>
</feature>
<comment type="caution">
    <text evidence="8">The sequence shown here is derived from an EMBL/GenBank/DDBJ whole genome shotgun (WGS) entry which is preliminary data.</text>
</comment>
<feature type="transmembrane region" description="Helical" evidence="6">
    <location>
        <begin position="117"/>
        <end position="138"/>
    </location>
</feature>
<evidence type="ECO:0000313" key="8">
    <source>
        <dbReference type="EMBL" id="MDA0640429.1"/>
    </source>
</evidence>
<keyword evidence="9" id="KW-1185">Reference proteome</keyword>
<evidence type="ECO:0000256" key="3">
    <source>
        <dbReference type="ARBA" id="ARBA00022989"/>
    </source>
</evidence>
<dbReference type="RefSeq" id="WP_148035218.1">
    <property type="nucleotide sequence ID" value="NZ_BAABFD010000017.1"/>
</dbReference>
<evidence type="ECO:0000256" key="4">
    <source>
        <dbReference type="ARBA" id="ARBA00023136"/>
    </source>
</evidence>
<evidence type="ECO:0000256" key="2">
    <source>
        <dbReference type="ARBA" id="ARBA00022692"/>
    </source>
</evidence>
<feature type="transmembrane region" description="Helical" evidence="6">
    <location>
        <begin position="46"/>
        <end position="63"/>
    </location>
</feature>
<accession>A0ABT4STR2</accession>
<dbReference type="EMBL" id="JAPNUD010000013">
    <property type="protein sequence ID" value="MDA0640429.1"/>
    <property type="molecule type" value="Genomic_DNA"/>
</dbReference>
<name>A0ABT4STR2_9ACTN</name>
<reference evidence="8 9" key="1">
    <citation type="submission" date="2022-11" db="EMBL/GenBank/DDBJ databases">
        <title>Nonomuraea corallina sp. nov., a new species of the genus Nonomuraea isolated from sea side sediment in Thai sea.</title>
        <authorList>
            <person name="Ngamcharungchit C."/>
            <person name="Matsumoto A."/>
            <person name="Suriyachadkun C."/>
            <person name="Panbangred W."/>
            <person name="Inahashi Y."/>
            <person name="Intra B."/>
        </authorList>
    </citation>
    <scope>NUCLEOTIDE SEQUENCE [LARGE SCALE GENOMIC DNA]</scope>
    <source>
        <strain evidence="8 9">DSM 43553</strain>
    </source>
</reference>
<organism evidence="8 9">
    <name type="scientific">Nonomuraea ferruginea</name>
    <dbReference type="NCBI Taxonomy" id="46174"/>
    <lineage>
        <taxon>Bacteria</taxon>
        <taxon>Bacillati</taxon>
        <taxon>Actinomycetota</taxon>
        <taxon>Actinomycetes</taxon>
        <taxon>Streptosporangiales</taxon>
        <taxon>Streptosporangiaceae</taxon>
        <taxon>Nonomuraea</taxon>
    </lineage>
</organism>
<keyword evidence="4 6" id="KW-0472">Membrane</keyword>
<dbReference type="InterPro" id="IPR007267">
    <property type="entry name" value="GtrA_DPMS_TM"/>
</dbReference>
<protein>
    <submittedName>
        <fullName evidence="8">GtrA family protein</fullName>
    </submittedName>
</protein>
<feature type="region of interest" description="Disordered" evidence="5">
    <location>
        <begin position="150"/>
        <end position="178"/>
    </location>
</feature>
<feature type="compositionally biased region" description="Acidic residues" evidence="5">
    <location>
        <begin position="152"/>
        <end position="161"/>
    </location>
</feature>
<gene>
    <name evidence="8" type="ORF">OUY24_07335</name>
</gene>
<evidence type="ECO:0000256" key="5">
    <source>
        <dbReference type="SAM" id="MobiDB-lite"/>
    </source>
</evidence>
<feature type="transmembrane region" description="Helical" evidence="6">
    <location>
        <begin position="20"/>
        <end position="40"/>
    </location>
</feature>
<sequence length="178" mass="19636">MIQVRRLLRGALPRIFGRYAIGSVVAGVVSEITLLTVYGLELLGPSAASVVAWGLGAVVNYVLNRWWAWKLRGRPKPLRELLPYWLTAVVGLVIASWGTGVADRVGHQIFDTDGPRVIFVGAVFLGIYGLLFVAKFFLFHYFVFADTRSGEEGAEPAEEGDEAGRRRSRSQVPSTTRE</sequence>
<dbReference type="Proteomes" id="UP001212498">
    <property type="component" value="Unassembled WGS sequence"/>
</dbReference>
<proteinExistence type="predicted"/>
<dbReference type="Pfam" id="PF04138">
    <property type="entry name" value="GtrA_DPMS_TM"/>
    <property type="match status" value="1"/>
</dbReference>
<evidence type="ECO:0000313" key="9">
    <source>
        <dbReference type="Proteomes" id="UP001212498"/>
    </source>
</evidence>
<comment type="subcellular location">
    <subcellularLocation>
        <location evidence="1">Membrane</location>
        <topology evidence="1">Multi-pass membrane protein</topology>
    </subcellularLocation>
</comment>
<feature type="transmembrane region" description="Helical" evidence="6">
    <location>
        <begin position="84"/>
        <end position="102"/>
    </location>
</feature>
<keyword evidence="3 6" id="KW-1133">Transmembrane helix</keyword>
<keyword evidence="2 6" id="KW-0812">Transmembrane</keyword>